<gene>
    <name evidence="2" type="ORF">NDU88_001573</name>
</gene>
<reference evidence="2" key="1">
    <citation type="journal article" date="2022" name="bioRxiv">
        <title>Sequencing and chromosome-scale assembly of the giantPleurodeles waltlgenome.</title>
        <authorList>
            <person name="Brown T."/>
            <person name="Elewa A."/>
            <person name="Iarovenko S."/>
            <person name="Subramanian E."/>
            <person name="Araus A.J."/>
            <person name="Petzold A."/>
            <person name="Susuki M."/>
            <person name="Suzuki K.-i.T."/>
            <person name="Hayashi T."/>
            <person name="Toyoda A."/>
            <person name="Oliveira C."/>
            <person name="Osipova E."/>
            <person name="Leigh N.D."/>
            <person name="Simon A."/>
            <person name="Yun M.H."/>
        </authorList>
    </citation>
    <scope>NUCLEOTIDE SEQUENCE</scope>
    <source>
        <strain evidence="2">20211129_DDA</strain>
        <tissue evidence="2">Liver</tissue>
    </source>
</reference>
<dbReference type="AlphaFoldDB" id="A0AAV7UUQ5"/>
<keyword evidence="3" id="KW-1185">Reference proteome</keyword>
<dbReference type="EMBL" id="JANPWB010000004">
    <property type="protein sequence ID" value="KAJ1192261.1"/>
    <property type="molecule type" value="Genomic_DNA"/>
</dbReference>
<evidence type="ECO:0000313" key="3">
    <source>
        <dbReference type="Proteomes" id="UP001066276"/>
    </source>
</evidence>
<organism evidence="2 3">
    <name type="scientific">Pleurodeles waltl</name>
    <name type="common">Iberian ribbed newt</name>
    <dbReference type="NCBI Taxonomy" id="8319"/>
    <lineage>
        <taxon>Eukaryota</taxon>
        <taxon>Metazoa</taxon>
        <taxon>Chordata</taxon>
        <taxon>Craniata</taxon>
        <taxon>Vertebrata</taxon>
        <taxon>Euteleostomi</taxon>
        <taxon>Amphibia</taxon>
        <taxon>Batrachia</taxon>
        <taxon>Caudata</taxon>
        <taxon>Salamandroidea</taxon>
        <taxon>Salamandridae</taxon>
        <taxon>Pleurodelinae</taxon>
        <taxon>Pleurodeles</taxon>
    </lineage>
</organism>
<proteinExistence type="predicted"/>
<sequence>MEAKAAQSVNDHEPSHSLLRPHDAIKVTDGATTAEASWRRSKSPSINSDWNGHGQLGKVSLSVKLRQQAALGET</sequence>
<evidence type="ECO:0000313" key="2">
    <source>
        <dbReference type="EMBL" id="KAJ1192261.1"/>
    </source>
</evidence>
<dbReference type="Proteomes" id="UP001066276">
    <property type="component" value="Chromosome 2_2"/>
</dbReference>
<evidence type="ECO:0000256" key="1">
    <source>
        <dbReference type="SAM" id="MobiDB-lite"/>
    </source>
</evidence>
<feature type="compositionally biased region" description="Basic and acidic residues" evidence="1">
    <location>
        <begin position="10"/>
        <end position="26"/>
    </location>
</feature>
<feature type="region of interest" description="Disordered" evidence="1">
    <location>
        <begin position="1"/>
        <end position="54"/>
    </location>
</feature>
<comment type="caution">
    <text evidence="2">The sequence shown here is derived from an EMBL/GenBank/DDBJ whole genome shotgun (WGS) entry which is preliminary data.</text>
</comment>
<protein>
    <submittedName>
        <fullName evidence="2">Uncharacterized protein</fullName>
    </submittedName>
</protein>
<accession>A0AAV7UUQ5</accession>
<name>A0AAV7UUQ5_PLEWA</name>